<keyword evidence="6 14" id="KW-1133">Transmembrane helix</keyword>
<keyword evidence="3 12" id="KW-0813">Transport</keyword>
<keyword evidence="4 12" id="KW-0894">Sodium channel</keyword>
<gene>
    <name evidence="15" type="ORF">PUN28_002644</name>
</gene>
<comment type="caution">
    <text evidence="15">The sequence shown here is derived from an EMBL/GenBank/DDBJ whole genome shotgun (WGS) entry which is preliminary data.</text>
</comment>
<dbReference type="AlphaFoldDB" id="A0AAW2GVD9"/>
<reference evidence="15 16" key="1">
    <citation type="submission" date="2023-03" db="EMBL/GenBank/DDBJ databases">
        <title>High recombination rates correlate with genetic variation in Cardiocondyla obscurior ants.</title>
        <authorList>
            <person name="Errbii M."/>
        </authorList>
    </citation>
    <scope>NUCLEOTIDE SEQUENCE [LARGE SCALE GENOMIC DNA]</scope>
    <source>
        <strain evidence="15">Alpha-2009</strain>
        <tissue evidence="15">Whole body</tissue>
    </source>
</reference>
<evidence type="ECO:0000256" key="8">
    <source>
        <dbReference type="ARBA" id="ARBA00023065"/>
    </source>
</evidence>
<dbReference type="EMBL" id="JADYXP020000002">
    <property type="protein sequence ID" value="KAL0131219.1"/>
    <property type="molecule type" value="Genomic_DNA"/>
</dbReference>
<protein>
    <submittedName>
        <fullName evidence="15">Uncharacterized protein</fullName>
    </submittedName>
</protein>
<keyword evidence="7" id="KW-0915">Sodium</keyword>
<evidence type="ECO:0000256" key="5">
    <source>
        <dbReference type="ARBA" id="ARBA00022692"/>
    </source>
</evidence>
<evidence type="ECO:0000256" key="6">
    <source>
        <dbReference type="ARBA" id="ARBA00022989"/>
    </source>
</evidence>
<evidence type="ECO:0000256" key="13">
    <source>
        <dbReference type="SAM" id="MobiDB-lite"/>
    </source>
</evidence>
<evidence type="ECO:0000256" key="7">
    <source>
        <dbReference type="ARBA" id="ARBA00023053"/>
    </source>
</evidence>
<keyword evidence="8 12" id="KW-0406">Ion transport</keyword>
<evidence type="ECO:0000256" key="10">
    <source>
        <dbReference type="ARBA" id="ARBA00023201"/>
    </source>
</evidence>
<evidence type="ECO:0000256" key="2">
    <source>
        <dbReference type="ARBA" id="ARBA00007193"/>
    </source>
</evidence>
<dbReference type="GO" id="GO:0015280">
    <property type="term" value="F:ligand-gated sodium channel activity"/>
    <property type="evidence" value="ECO:0007669"/>
    <property type="project" value="TreeGrafter"/>
</dbReference>
<evidence type="ECO:0000256" key="11">
    <source>
        <dbReference type="ARBA" id="ARBA00023303"/>
    </source>
</evidence>
<keyword evidence="16" id="KW-1185">Reference proteome</keyword>
<dbReference type="Gene3D" id="2.60.470.10">
    <property type="entry name" value="Acid-sensing ion channels like domains"/>
    <property type="match status" value="1"/>
</dbReference>
<organism evidence="15 16">
    <name type="scientific">Cardiocondyla obscurior</name>
    <dbReference type="NCBI Taxonomy" id="286306"/>
    <lineage>
        <taxon>Eukaryota</taxon>
        <taxon>Metazoa</taxon>
        <taxon>Ecdysozoa</taxon>
        <taxon>Arthropoda</taxon>
        <taxon>Hexapoda</taxon>
        <taxon>Insecta</taxon>
        <taxon>Pterygota</taxon>
        <taxon>Neoptera</taxon>
        <taxon>Endopterygota</taxon>
        <taxon>Hymenoptera</taxon>
        <taxon>Apocrita</taxon>
        <taxon>Aculeata</taxon>
        <taxon>Formicoidea</taxon>
        <taxon>Formicidae</taxon>
        <taxon>Myrmicinae</taxon>
        <taxon>Cardiocondyla</taxon>
    </lineage>
</organism>
<dbReference type="PANTHER" id="PTHR11690">
    <property type="entry name" value="AMILORIDE-SENSITIVE SODIUM CHANNEL-RELATED"/>
    <property type="match status" value="1"/>
</dbReference>
<sequence length="678" mass="79144">MEDFSERDKRRTFNPWNDAKILTHATLNVDRSSDFVRMKVFNGPVMPSRTYNRNPTDSGNENYYNAADRPSFDYLKANNTPSYIMNTVHLQNPYRPPQPLEGFASRDNTKDMYRSQNFTLRSRYNNNLFAKKEPPANKINDQENEKVERSKIGKKHQRLTEISELAKQYCSYSTLHGLRYVGDSGLSIIERIFWMISFTTALAVAIYYICFLYQKWMGAPIIISLSPDPISLNEFPFPSVTVCNMNKMKKTEAKRIERGSDNLDKLLMEDICNSESNVTYEEHAVNWDRMLRFMINVSQPCTDMLHYCLWHGNQTECDRIFNPTMTDEGICCNFNSVTKKHLFYNAREWPDLNITYPSESVDWNAEKGYDASMPADVIPWRPYGAGLIYGLTLVLDVDIDEYYCSSTVGAGFKMLLHNPVETPKIADFSFVITPGEESRVIIRPRISSANPAIISIPLKKRKCFFTTERKLRYYRTYTQRNCILECEANFTQQLCDCVQYYMPKSSNTPICGKRDEQCAKRARRAMEIKLYDEDLTNPLNVTEIPSCNCWPGCFEINYRIELSQNKLTPNFQINKQYMKKDMIYFTENMAVVHLFFVDSQFTKYVKNELFGFIELLSSTGGLLSLFMGFSFLSFMEILYFSTMRLWCRLYNRRELRRPTVLQTNLLDDNKKALYPFTN</sequence>
<name>A0AAW2GVD9_9HYME</name>
<feature type="compositionally biased region" description="Basic and acidic residues" evidence="13">
    <location>
        <begin position="131"/>
        <end position="151"/>
    </location>
</feature>
<keyword evidence="11 12" id="KW-0407">Ion channel</keyword>
<evidence type="ECO:0000256" key="9">
    <source>
        <dbReference type="ARBA" id="ARBA00023136"/>
    </source>
</evidence>
<proteinExistence type="inferred from homology"/>
<dbReference type="Pfam" id="PF00858">
    <property type="entry name" value="ASC"/>
    <property type="match status" value="1"/>
</dbReference>
<dbReference type="Gene3D" id="1.10.287.770">
    <property type="entry name" value="YojJ-like"/>
    <property type="match status" value="1"/>
</dbReference>
<evidence type="ECO:0000256" key="1">
    <source>
        <dbReference type="ARBA" id="ARBA00004141"/>
    </source>
</evidence>
<dbReference type="GO" id="GO:0005886">
    <property type="term" value="C:plasma membrane"/>
    <property type="evidence" value="ECO:0007669"/>
    <property type="project" value="TreeGrafter"/>
</dbReference>
<dbReference type="Proteomes" id="UP001430953">
    <property type="component" value="Unassembled WGS sequence"/>
</dbReference>
<evidence type="ECO:0000256" key="3">
    <source>
        <dbReference type="ARBA" id="ARBA00022448"/>
    </source>
</evidence>
<keyword evidence="5 12" id="KW-0812">Transmembrane</keyword>
<feature type="transmembrane region" description="Helical" evidence="14">
    <location>
        <begin position="621"/>
        <end position="647"/>
    </location>
</feature>
<evidence type="ECO:0000256" key="4">
    <source>
        <dbReference type="ARBA" id="ARBA00022461"/>
    </source>
</evidence>
<dbReference type="PANTHER" id="PTHR11690:SF243">
    <property type="entry name" value="PICKPOCKET 12-RELATED"/>
    <property type="match status" value="1"/>
</dbReference>
<comment type="similarity">
    <text evidence="2 12">Belongs to the amiloride-sensitive sodium channel (TC 1.A.6) family.</text>
</comment>
<evidence type="ECO:0000313" key="16">
    <source>
        <dbReference type="Proteomes" id="UP001430953"/>
    </source>
</evidence>
<evidence type="ECO:0000256" key="14">
    <source>
        <dbReference type="SAM" id="Phobius"/>
    </source>
</evidence>
<dbReference type="InterPro" id="IPR001873">
    <property type="entry name" value="ENaC"/>
</dbReference>
<keyword evidence="9 14" id="KW-0472">Membrane</keyword>
<feature type="transmembrane region" description="Helical" evidence="14">
    <location>
        <begin position="192"/>
        <end position="213"/>
    </location>
</feature>
<evidence type="ECO:0000256" key="12">
    <source>
        <dbReference type="RuleBase" id="RU000679"/>
    </source>
</evidence>
<feature type="region of interest" description="Disordered" evidence="13">
    <location>
        <begin position="131"/>
        <end position="152"/>
    </location>
</feature>
<accession>A0AAW2GVD9</accession>
<keyword evidence="10 12" id="KW-0739">Sodium transport</keyword>
<evidence type="ECO:0000313" key="15">
    <source>
        <dbReference type="EMBL" id="KAL0131219.1"/>
    </source>
</evidence>
<dbReference type="PRINTS" id="PR01078">
    <property type="entry name" value="AMINACHANNEL"/>
</dbReference>
<comment type="subcellular location">
    <subcellularLocation>
        <location evidence="1">Membrane</location>
        <topology evidence="1">Multi-pass membrane protein</topology>
    </subcellularLocation>
</comment>